<dbReference type="OrthoDB" id="9777133at2"/>
<gene>
    <name evidence="2" type="primary">yaaA</name>
    <name evidence="2" type="ORF">NCTC12227_00751</name>
</gene>
<dbReference type="STRING" id="326522.BWD08_04315"/>
<keyword evidence="3" id="KW-1185">Reference proteome</keyword>
<dbReference type="AlphaFoldDB" id="A0A448UAX6"/>
<evidence type="ECO:0000313" key="3">
    <source>
        <dbReference type="Proteomes" id="UP000268229"/>
    </source>
</evidence>
<dbReference type="NCBIfam" id="NF002542">
    <property type="entry name" value="PRK02101.1-3"/>
    <property type="match status" value="1"/>
</dbReference>
<dbReference type="NCBIfam" id="NF002541">
    <property type="entry name" value="PRK02101.1-1"/>
    <property type="match status" value="1"/>
</dbReference>
<reference evidence="2 3" key="1">
    <citation type="submission" date="2018-12" db="EMBL/GenBank/DDBJ databases">
        <authorList>
            <consortium name="Pathogen Informatics"/>
        </authorList>
    </citation>
    <scope>NUCLEOTIDE SEQUENCE [LARGE SCALE GENOMIC DNA]</scope>
    <source>
        <strain evidence="2 3">NCTC12227</strain>
    </source>
</reference>
<dbReference type="PANTHER" id="PTHR30283:SF4">
    <property type="entry name" value="PEROXIDE STRESS RESISTANCE PROTEIN YAAA"/>
    <property type="match status" value="1"/>
</dbReference>
<dbReference type="GO" id="GO:0033194">
    <property type="term" value="P:response to hydroperoxide"/>
    <property type="evidence" value="ECO:0007669"/>
    <property type="project" value="TreeGrafter"/>
</dbReference>
<dbReference type="Pfam" id="PF03883">
    <property type="entry name" value="H2O2_YaaD"/>
    <property type="match status" value="1"/>
</dbReference>
<organism evidence="2 3">
    <name type="scientific">Neisseria animaloris</name>
    <dbReference type="NCBI Taxonomy" id="326522"/>
    <lineage>
        <taxon>Bacteria</taxon>
        <taxon>Pseudomonadati</taxon>
        <taxon>Pseudomonadota</taxon>
        <taxon>Betaproteobacteria</taxon>
        <taxon>Neisseriales</taxon>
        <taxon>Neisseriaceae</taxon>
        <taxon>Neisseria</taxon>
    </lineage>
</organism>
<dbReference type="GO" id="GO:0005829">
    <property type="term" value="C:cytosol"/>
    <property type="evidence" value="ECO:0007669"/>
    <property type="project" value="TreeGrafter"/>
</dbReference>
<dbReference type="Proteomes" id="UP000268229">
    <property type="component" value="Chromosome"/>
</dbReference>
<name>A0A448UAX6_9NEIS</name>
<comment type="similarity">
    <text evidence="1">Belongs to the UPF0246 family.</text>
</comment>
<sequence>MLFVLSPAKNLNEKDPAPITRHTQPALLGEAEKLMAELRLLAPQQLAELMHVSDKIALLNAERNSAWHTPFTPENAKQAVYMFNGDVYEGLNAASLNQTAVDYLQNHVRLLSGLYGVLRPLDLMQPYRLEMGTPFANSRGKNLYEFWGGKITGNLNQILDEKGSDTLINLASQEYFKAVDTKNLKANIITPVFKDEKNGQYKIISFYAKRARGLMVRYAAEHAVTEPEQLKNFDYEGYSFNAAASSEKEWVFLRKEQIK</sequence>
<accession>A0A448UAX6</accession>
<dbReference type="KEGG" id="nani:NCTC12227_00751"/>
<dbReference type="HAMAP" id="MF_00652">
    <property type="entry name" value="UPF0246"/>
    <property type="match status" value="1"/>
</dbReference>
<protein>
    <recommendedName>
        <fullName evidence="1">UPF0246 protein NCTC12227_00751</fullName>
    </recommendedName>
</protein>
<dbReference type="RefSeq" id="WP_126304335.1">
    <property type="nucleotide sequence ID" value="NZ_LR134516.1"/>
</dbReference>
<evidence type="ECO:0000313" key="2">
    <source>
        <dbReference type="EMBL" id="VEJ21027.1"/>
    </source>
</evidence>
<dbReference type="EMBL" id="LR134516">
    <property type="protein sequence ID" value="VEJ21027.1"/>
    <property type="molecule type" value="Genomic_DNA"/>
</dbReference>
<evidence type="ECO:0000256" key="1">
    <source>
        <dbReference type="HAMAP-Rule" id="MF_00652"/>
    </source>
</evidence>
<proteinExistence type="inferred from homology"/>
<dbReference type="InterPro" id="IPR005583">
    <property type="entry name" value="YaaA"/>
</dbReference>
<dbReference type="PANTHER" id="PTHR30283">
    <property type="entry name" value="PEROXIDE STRESS RESPONSE PROTEIN YAAA"/>
    <property type="match status" value="1"/>
</dbReference>